<keyword evidence="2 6" id="KW-1003">Cell membrane</keyword>
<dbReference type="AlphaFoldDB" id="A0AA38IU38"/>
<gene>
    <name evidence="7" type="ORF">Zmor_007486</name>
</gene>
<proteinExistence type="inferred from homology"/>
<dbReference type="EMBL" id="JALNTZ010000002">
    <property type="protein sequence ID" value="KAJ3663180.1"/>
    <property type="molecule type" value="Genomic_DNA"/>
</dbReference>
<evidence type="ECO:0000256" key="2">
    <source>
        <dbReference type="ARBA" id="ARBA00022475"/>
    </source>
</evidence>
<feature type="transmembrane region" description="Helical" evidence="6">
    <location>
        <begin position="265"/>
        <end position="288"/>
    </location>
</feature>
<name>A0AA38IU38_9CUCU</name>
<dbReference type="GO" id="GO:0050909">
    <property type="term" value="P:sensory perception of taste"/>
    <property type="evidence" value="ECO:0007669"/>
    <property type="project" value="InterPro"/>
</dbReference>
<dbReference type="Proteomes" id="UP001168821">
    <property type="component" value="Unassembled WGS sequence"/>
</dbReference>
<evidence type="ECO:0000256" key="1">
    <source>
        <dbReference type="ARBA" id="ARBA00004651"/>
    </source>
</evidence>
<feature type="transmembrane region" description="Helical" evidence="6">
    <location>
        <begin position="186"/>
        <end position="209"/>
    </location>
</feature>
<keyword evidence="3 6" id="KW-0812">Transmembrane</keyword>
<evidence type="ECO:0000313" key="7">
    <source>
        <dbReference type="EMBL" id="KAJ3663180.1"/>
    </source>
</evidence>
<comment type="subcellular location">
    <subcellularLocation>
        <location evidence="1 6">Cell membrane</location>
        <topology evidence="1 6">Multi-pass membrane protein</topology>
    </subcellularLocation>
</comment>
<evidence type="ECO:0000256" key="3">
    <source>
        <dbReference type="ARBA" id="ARBA00022692"/>
    </source>
</evidence>
<keyword evidence="6" id="KW-0675">Receptor</keyword>
<evidence type="ECO:0000313" key="8">
    <source>
        <dbReference type="Proteomes" id="UP001168821"/>
    </source>
</evidence>
<accession>A0AA38IU38</accession>
<comment type="similarity">
    <text evidence="6">Belongs to the insect chemoreceptor superfamily. Gustatory receptor (GR) family.</text>
</comment>
<dbReference type="GO" id="GO:0005886">
    <property type="term" value="C:plasma membrane"/>
    <property type="evidence" value="ECO:0007669"/>
    <property type="project" value="UniProtKB-SubCell"/>
</dbReference>
<feature type="transmembrane region" description="Helical" evidence="6">
    <location>
        <begin position="61"/>
        <end position="80"/>
    </location>
</feature>
<feature type="transmembrane region" description="Helical" evidence="6">
    <location>
        <begin position="373"/>
        <end position="398"/>
    </location>
</feature>
<keyword evidence="4 6" id="KW-1133">Transmembrane helix</keyword>
<dbReference type="InterPro" id="IPR013604">
    <property type="entry name" value="7TM_chemorcpt"/>
</dbReference>
<protein>
    <recommendedName>
        <fullName evidence="6">Gustatory receptor</fullName>
    </recommendedName>
</protein>
<feature type="transmembrane region" description="Helical" evidence="6">
    <location>
        <begin position="152"/>
        <end position="174"/>
    </location>
</feature>
<keyword evidence="8" id="KW-1185">Reference proteome</keyword>
<evidence type="ECO:0000256" key="4">
    <source>
        <dbReference type="ARBA" id="ARBA00022989"/>
    </source>
</evidence>
<organism evidence="7 8">
    <name type="scientific">Zophobas morio</name>
    <dbReference type="NCBI Taxonomy" id="2755281"/>
    <lineage>
        <taxon>Eukaryota</taxon>
        <taxon>Metazoa</taxon>
        <taxon>Ecdysozoa</taxon>
        <taxon>Arthropoda</taxon>
        <taxon>Hexapoda</taxon>
        <taxon>Insecta</taxon>
        <taxon>Pterygota</taxon>
        <taxon>Neoptera</taxon>
        <taxon>Endopterygota</taxon>
        <taxon>Coleoptera</taxon>
        <taxon>Polyphaga</taxon>
        <taxon>Cucujiformia</taxon>
        <taxon>Tenebrionidae</taxon>
        <taxon>Zophobas</taxon>
    </lineage>
</organism>
<comment type="caution">
    <text evidence="7">The sequence shown here is derived from an EMBL/GenBank/DDBJ whole genome shotgun (WGS) entry which is preliminary data.</text>
</comment>
<evidence type="ECO:0000256" key="6">
    <source>
        <dbReference type="RuleBase" id="RU363108"/>
    </source>
</evidence>
<feature type="transmembrane region" description="Helical" evidence="6">
    <location>
        <begin position="92"/>
        <end position="112"/>
    </location>
</feature>
<comment type="function">
    <text evidence="6">Gustatory receptor which mediates acceptance or avoidance behavior, depending on its substrates.</text>
</comment>
<dbReference type="Pfam" id="PF08395">
    <property type="entry name" value="7tm_7"/>
    <property type="match status" value="1"/>
</dbReference>
<sequence>MSDHNSIILNQNRHKSIPSDCIICAMRPGLYLNQINIYQARFFCSHSSPPSKPHFQPSKTAKVLTILCSCILLYGVYADLNQISGKFTSKHVILYLEMFLNILTVLFNGTFFSKNGIKLREAHGLIAVINNKFKFGVDVLLTGKSAKKIHDILFYATIMFLLEELIMFNITFAVENVDNDLFIRMFMLEILILSNAVLGIACVQALHLYKAIFGRCYSEIEEFLSRLYLSGVEDQTPGSLLIERLQKLQRLYMCLRRNYKLNEQFFQPVVFVGYSLYVCILLIGYGYFGMTFFLGEISMLKFDIYLIIKSLAIAIAFGYLCYEAQYIATMSEELLSFLFKFPISKLTVLECAQIDMLISTLSLQKPDIKASDIFTLGTGLLVSIAGTVLTYVLVALQFHASWSAK</sequence>
<evidence type="ECO:0000256" key="5">
    <source>
        <dbReference type="ARBA" id="ARBA00023136"/>
    </source>
</evidence>
<reference evidence="7" key="1">
    <citation type="journal article" date="2023" name="G3 (Bethesda)">
        <title>Whole genome assemblies of Zophobas morio and Tenebrio molitor.</title>
        <authorList>
            <person name="Kaur S."/>
            <person name="Stinson S.A."/>
            <person name="diCenzo G.C."/>
        </authorList>
    </citation>
    <scope>NUCLEOTIDE SEQUENCE</scope>
    <source>
        <strain evidence="7">QUZm001</strain>
    </source>
</reference>
<dbReference type="GO" id="GO:0007165">
    <property type="term" value="P:signal transduction"/>
    <property type="evidence" value="ECO:0007669"/>
    <property type="project" value="UniProtKB-KW"/>
</dbReference>
<feature type="transmembrane region" description="Helical" evidence="6">
    <location>
        <begin position="304"/>
        <end position="322"/>
    </location>
</feature>
<keyword evidence="6" id="KW-0807">Transducer</keyword>
<keyword evidence="5 6" id="KW-0472">Membrane</keyword>